<name>A0A437K5L8_9BACI</name>
<gene>
    <name evidence="2" type="ORF">EM808_22445</name>
</gene>
<organism evidence="2 3">
    <name type="scientific">Niallia taxi</name>
    <dbReference type="NCBI Taxonomy" id="2499688"/>
    <lineage>
        <taxon>Bacteria</taxon>
        <taxon>Bacillati</taxon>
        <taxon>Bacillota</taxon>
        <taxon>Bacilli</taxon>
        <taxon>Bacillales</taxon>
        <taxon>Bacillaceae</taxon>
        <taxon>Niallia</taxon>
    </lineage>
</organism>
<reference evidence="2 3" key="1">
    <citation type="submission" date="2019-01" db="EMBL/GenBank/DDBJ databases">
        <title>Bacillus sp. M5HDSG1-1, whole genome shotgun sequence.</title>
        <authorList>
            <person name="Tuo L."/>
        </authorList>
    </citation>
    <scope>NUCLEOTIDE SEQUENCE [LARGE SCALE GENOMIC DNA]</scope>
    <source>
        <strain evidence="2 3">M5HDSG1-1</strain>
    </source>
</reference>
<dbReference type="RefSeq" id="WP_127740986.1">
    <property type="nucleotide sequence ID" value="NZ_CAJCKN010000125.1"/>
</dbReference>
<comment type="caution">
    <text evidence="2">The sequence shown here is derived from an EMBL/GenBank/DDBJ whole genome shotgun (WGS) entry which is preliminary data.</text>
</comment>
<keyword evidence="3" id="KW-1185">Reference proteome</keyword>
<proteinExistence type="predicted"/>
<keyword evidence="1" id="KW-1133">Transmembrane helix</keyword>
<keyword evidence="1" id="KW-0812">Transmembrane</keyword>
<dbReference type="Pfam" id="PF11755">
    <property type="entry name" value="DUF3311"/>
    <property type="match status" value="1"/>
</dbReference>
<evidence type="ECO:0000313" key="3">
    <source>
        <dbReference type="Proteomes" id="UP000288024"/>
    </source>
</evidence>
<protein>
    <submittedName>
        <fullName evidence="2">DUF3311 domain-containing protein</fullName>
    </submittedName>
</protein>
<dbReference type="PANTHER" id="PTHR40034:SF1">
    <property type="entry name" value="BSL5891 PROTEIN"/>
    <property type="match status" value="1"/>
</dbReference>
<dbReference type="Proteomes" id="UP000288024">
    <property type="component" value="Unassembled WGS sequence"/>
</dbReference>
<evidence type="ECO:0000313" key="2">
    <source>
        <dbReference type="EMBL" id="RVT58279.1"/>
    </source>
</evidence>
<evidence type="ECO:0000256" key="1">
    <source>
        <dbReference type="SAM" id="Phobius"/>
    </source>
</evidence>
<dbReference type="AlphaFoldDB" id="A0A437K5L8"/>
<dbReference type="GeneID" id="87617436"/>
<feature type="transmembrane region" description="Helical" evidence="1">
    <location>
        <begin position="31"/>
        <end position="52"/>
    </location>
</feature>
<dbReference type="EMBL" id="RZTZ01000013">
    <property type="protein sequence ID" value="RVT58279.1"/>
    <property type="molecule type" value="Genomic_DNA"/>
</dbReference>
<dbReference type="InterPro" id="IPR021741">
    <property type="entry name" value="DUF3311"/>
</dbReference>
<dbReference type="PANTHER" id="PTHR40034">
    <property type="entry name" value="BSL5891 PROTEIN"/>
    <property type="match status" value="1"/>
</dbReference>
<sequence length="64" mass="7284">MIKVLALLPFVFMLGGAYVFNQVTPYVLGMPFLLFWCVLWTVLTSVIMAIIYKIDPKNKEGEAE</sequence>
<keyword evidence="1" id="KW-0472">Membrane</keyword>
<accession>A0A437K5L8</accession>